<dbReference type="EMBL" id="UOFD01000035">
    <property type="protein sequence ID" value="VAW51785.1"/>
    <property type="molecule type" value="Genomic_DNA"/>
</dbReference>
<keyword evidence="1" id="KW-0812">Transmembrane</keyword>
<proteinExistence type="predicted"/>
<name>A0A3B0W7B1_9ZZZZ</name>
<protein>
    <submittedName>
        <fullName evidence="2">Uncharacterized protein</fullName>
    </submittedName>
</protein>
<gene>
    <name evidence="2" type="ORF">MNBD_GAMMA06-1537</name>
</gene>
<sequence length="130" mass="15186">MVTYLYWITILAVAFSLLYFIGYRIEKWKIAAIGCVSVLIIGFLAYHFHFQQVFVKRYGGVMSIDVPEGELHITSTWKDDNLWIENYDPKTNTCHFREYSRGNLLQGQVSIKNCNPLLRHEPKNIDLTQP</sequence>
<keyword evidence="1" id="KW-0472">Membrane</keyword>
<evidence type="ECO:0000256" key="1">
    <source>
        <dbReference type="SAM" id="Phobius"/>
    </source>
</evidence>
<accession>A0A3B0W7B1</accession>
<evidence type="ECO:0000313" key="2">
    <source>
        <dbReference type="EMBL" id="VAW51785.1"/>
    </source>
</evidence>
<organism evidence="2">
    <name type="scientific">hydrothermal vent metagenome</name>
    <dbReference type="NCBI Taxonomy" id="652676"/>
    <lineage>
        <taxon>unclassified sequences</taxon>
        <taxon>metagenomes</taxon>
        <taxon>ecological metagenomes</taxon>
    </lineage>
</organism>
<dbReference type="AlphaFoldDB" id="A0A3B0W7B1"/>
<keyword evidence="1" id="KW-1133">Transmembrane helix</keyword>
<feature type="transmembrane region" description="Helical" evidence="1">
    <location>
        <begin position="30"/>
        <end position="48"/>
    </location>
</feature>
<reference evidence="2" key="1">
    <citation type="submission" date="2018-06" db="EMBL/GenBank/DDBJ databases">
        <authorList>
            <person name="Zhirakovskaya E."/>
        </authorList>
    </citation>
    <scope>NUCLEOTIDE SEQUENCE</scope>
</reference>
<feature type="transmembrane region" description="Helical" evidence="1">
    <location>
        <begin position="6"/>
        <end position="23"/>
    </location>
</feature>